<dbReference type="CDD" id="cd12167">
    <property type="entry name" value="2-Hacid_dh_8"/>
    <property type="match status" value="1"/>
</dbReference>
<keyword evidence="2" id="KW-0520">NAD</keyword>
<dbReference type="GO" id="GO:0051287">
    <property type="term" value="F:NAD binding"/>
    <property type="evidence" value="ECO:0007669"/>
    <property type="project" value="InterPro"/>
</dbReference>
<dbReference type="AlphaFoldDB" id="A0A7M1SVP2"/>
<evidence type="ECO:0000313" key="4">
    <source>
        <dbReference type="EMBL" id="QOR71147.1"/>
    </source>
</evidence>
<reference evidence="4 5" key="1">
    <citation type="submission" date="2020-10" db="EMBL/GenBank/DDBJ databases">
        <title>Haloactinobacterium sp. RN3S43, a bacterium isolated from saline soil.</title>
        <authorList>
            <person name="Sun J.-Q."/>
        </authorList>
    </citation>
    <scope>NUCLEOTIDE SEQUENCE [LARGE SCALE GENOMIC DNA]</scope>
    <source>
        <strain evidence="4 5">RN3S43</strain>
    </source>
</reference>
<dbReference type="Gene3D" id="3.40.50.720">
    <property type="entry name" value="NAD(P)-binding Rossmann-like Domain"/>
    <property type="match status" value="2"/>
</dbReference>
<accession>A0A7M1SVP2</accession>
<dbReference type="InterPro" id="IPR036291">
    <property type="entry name" value="NAD(P)-bd_dom_sf"/>
</dbReference>
<protein>
    <submittedName>
        <fullName evidence="4">Hydroxyacid dehydrogenase</fullName>
    </submittedName>
</protein>
<organism evidence="4 5">
    <name type="scientific">Ruania alkalisoli</name>
    <dbReference type="NCBI Taxonomy" id="2779775"/>
    <lineage>
        <taxon>Bacteria</taxon>
        <taxon>Bacillati</taxon>
        <taxon>Actinomycetota</taxon>
        <taxon>Actinomycetes</taxon>
        <taxon>Micrococcales</taxon>
        <taxon>Ruaniaceae</taxon>
        <taxon>Ruania</taxon>
    </lineage>
</organism>
<dbReference type="KEGG" id="halt:IM660_02205"/>
<proteinExistence type="predicted"/>
<dbReference type="SUPFAM" id="SSF51735">
    <property type="entry name" value="NAD(P)-binding Rossmann-fold domains"/>
    <property type="match status" value="1"/>
</dbReference>
<dbReference type="Proteomes" id="UP000593758">
    <property type="component" value="Chromosome"/>
</dbReference>
<dbReference type="Pfam" id="PF02826">
    <property type="entry name" value="2-Hacid_dh_C"/>
    <property type="match status" value="1"/>
</dbReference>
<feature type="domain" description="D-isomer specific 2-hydroxyacid dehydrogenase NAD-binding" evidence="3">
    <location>
        <begin position="117"/>
        <end position="294"/>
    </location>
</feature>
<dbReference type="PANTHER" id="PTHR10996:SF178">
    <property type="entry name" value="2-HYDROXYACID DEHYDROGENASE YGL185C-RELATED"/>
    <property type="match status" value="1"/>
</dbReference>
<dbReference type="InterPro" id="IPR050223">
    <property type="entry name" value="D-isomer_2-hydroxyacid_DH"/>
</dbReference>
<evidence type="ECO:0000256" key="2">
    <source>
        <dbReference type="ARBA" id="ARBA00023027"/>
    </source>
</evidence>
<dbReference type="PANTHER" id="PTHR10996">
    <property type="entry name" value="2-HYDROXYACID DEHYDROGENASE-RELATED"/>
    <property type="match status" value="1"/>
</dbReference>
<name>A0A7M1SVP2_9MICO</name>
<dbReference type="RefSeq" id="WP_193497814.1">
    <property type="nucleotide sequence ID" value="NZ_CP063169.1"/>
</dbReference>
<gene>
    <name evidence="4" type="ORF">IM660_02205</name>
</gene>
<evidence type="ECO:0000313" key="5">
    <source>
        <dbReference type="Proteomes" id="UP000593758"/>
    </source>
</evidence>
<keyword evidence="5" id="KW-1185">Reference proteome</keyword>
<sequence length="334" mass="35655">MTARIFVAITTDQFARLYDEQTQAKLHRLGEVVFGMEADGKVAVPADIGDSFDVLLTSWSTEPFDPAVLAGSRLRLAVHSAGSVRNLFPAECLGGQLRLAQGGADAMALPVAEMALTMTLAHLRNLVWHDRAFQRTRDWHEGGQGTLGQSIAAQHIGIVSLSRVGRHYASMVQGLGATSVRAYDPYCSTDDARQLGVELCDLEELCATSEVLSIHAPVTAKTAGMLGAEQLALLPDGAIVINTARAQVTDEEALLAEVKAGRLKVGLDVFTTEPLPSDSPFFGLDNAILTPHVAGGTVQARFAQGATVVSEVESFLREGTLRAEVTSENYDRLG</sequence>
<dbReference type="EMBL" id="CP063169">
    <property type="protein sequence ID" value="QOR71147.1"/>
    <property type="molecule type" value="Genomic_DNA"/>
</dbReference>
<dbReference type="GO" id="GO:0016618">
    <property type="term" value="F:hydroxypyruvate reductase [NAD(P)H] activity"/>
    <property type="evidence" value="ECO:0007669"/>
    <property type="project" value="TreeGrafter"/>
</dbReference>
<dbReference type="GO" id="GO:0030267">
    <property type="term" value="F:glyoxylate reductase (NADPH) activity"/>
    <property type="evidence" value="ECO:0007669"/>
    <property type="project" value="TreeGrafter"/>
</dbReference>
<evidence type="ECO:0000259" key="3">
    <source>
        <dbReference type="Pfam" id="PF02826"/>
    </source>
</evidence>
<dbReference type="InterPro" id="IPR006140">
    <property type="entry name" value="D-isomer_DH_NAD-bd"/>
</dbReference>
<keyword evidence="1" id="KW-0560">Oxidoreductase</keyword>
<evidence type="ECO:0000256" key="1">
    <source>
        <dbReference type="ARBA" id="ARBA00023002"/>
    </source>
</evidence>
<dbReference type="GO" id="GO:0005829">
    <property type="term" value="C:cytosol"/>
    <property type="evidence" value="ECO:0007669"/>
    <property type="project" value="TreeGrafter"/>
</dbReference>